<keyword evidence="3" id="KW-0732">Signal</keyword>
<evidence type="ECO:0000256" key="1">
    <source>
        <dbReference type="ARBA" id="ARBA00004613"/>
    </source>
</evidence>
<evidence type="ECO:0000256" key="5">
    <source>
        <dbReference type="SAM" id="MobiDB-lite"/>
    </source>
</evidence>
<evidence type="ECO:0008006" key="10">
    <source>
        <dbReference type="Google" id="ProtNLM"/>
    </source>
</evidence>
<keyword evidence="9" id="KW-1185">Reference proteome</keyword>
<organism evidence="8 9">
    <name type="scientific">Sphingobacterium humi</name>
    <dbReference type="NCBI Taxonomy" id="1796905"/>
    <lineage>
        <taxon>Bacteria</taxon>
        <taxon>Pseudomonadati</taxon>
        <taxon>Bacteroidota</taxon>
        <taxon>Sphingobacteriia</taxon>
        <taxon>Sphingobacteriales</taxon>
        <taxon>Sphingobacteriaceae</taxon>
        <taxon>Sphingobacterium</taxon>
    </lineage>
</organism>
<comment type="caution">
    <text evidence="8">The sequence shown here is derived from an EMBL/GenBank/DDBJ whole genome shotgun (WGS) entry which is preliminary data.</text>
</comment>
<dbReference type="NCBIfam" id="TIGR03696">
    <property type="entry name" value="Rhs_assc_core"/>
    <property type="match status" value="1"/>
</dbReference>
<comment type="subcellular location">
    <subcellularLocation>
        <location evidence="1">Secreted</location>
    </subcellularLocation>
</comment>
<dbReference type="OrthoDB" id="1191296at2"/>
<dbReference type="PANTHER" id="PTHR32305:SF15">
    <property type="entry name" value="PROTEIN RHSA-RELATED"/>
    <property type="match status" value="1"/>
</dbReference>
<dbReference type="Pfam" id="PF03534">
    <property type="entry name" value="SpvB"/>
    <property type="match status" value="1"/>
</dbReference>
<dbReference type="InterPro" id="IPR022385">
    <property type="entry name" value="Rhs_assc_core"/>
</dbReference>
<evidence type="ECO:0000259" key="7">
    <source>
        <dbReference type="Pfam" id="PF12256"/>
    </source>
</evidence>
<dbReference type="Pfam" id="PF13517">
    <property type="entry name" value="FG-GAP_3"/>
    <property type="match status" value="1"/>
</dbReference>
<dbReference type="InterPro" id="IPR003284">
    <property type="entry name" value="Sal_SpvB"/>
</dbReference>
<dbReference type="GO" id="GO:0005576">
    <property type="term" value="C:extracellular region"/>
    <property type="evidence" value="ECO:0007669"/>
    <property type="project" value="UniProtKB-SubCell"/>
</dbReference>
<evidence type="ECO:0000313" key="9">
    <source>
        <dbReference type="Proteomes" id="UP000435036"/>
    </source>
</evidence>
<proteinExistence type="predicted"/>
<dbReference type="RefSeq" id="WP_160370495.1">
    <property type="nucleotide sequence ID" value="NZ_WSQA01000015.1"/>
</dbReference>
<feature type="region of interest" description="Disordered" evidence="5">
    <location>
        <begin position="1"/>
        <end position="48"/>
    </location>
</feature>
<dbReference type="GO" id="GO:0005737">
    <property type="term" value="C:cytoplasm"/>
    <property type="evidence" value="ECO:0007669"/>
    <property type="project" value="InterPro"/>
</dbReference>
<dbReference type="Proteomes" id="UP000435036">
    <property type="component" value="Unassembled WGS sequence"/>
</dbReference>
<sequence>MSEGRNTNGRPHPLNQYSVSAQSGGGSGQDDSPYYKAQSPEISLPKGGGALKGIDEKFSVNAVNGTAALEIPLPLTPGRGGFTPALSLSYNSGAGNSVFGLGWDLSLPTIQRKTDKRLPEYIDIQESDVFLLAGAEDLVPQLKANGDPDVVTSGIYTIHRYRPRTEGLFARIERISKKSGGSWWRVTTKDNITTWYGLDAASRITNPQRPSVIFQWLPVLSIDHKGNAQQYSYVQEDTANVTPSAFEFNRLNGTARFSNTYLKKVSYGNTLPYFAGDDVFVPDMPVTDWLFESVFDYGDHSELSPVPDQIWPARTDAFSNYRAGFDIRTYRQCRRVLMCHKFADLNNGNTTVVRSLELHYRNDEATEALTATDLITQAVRRGYKWVYNTTTEAWEAQSKALPPLVLDYIPLQWDDTLHTVSQTNFTGAPQGLTDPYQWTDFDGEGISGILTEQAQAWHYKSNLGDGQFTPPRTIAQKPHAKRLQWQDLDADGSRQAAVLDGPVTGYWELKNIPKEYPAEGQWQPFRPFDKNINIDWDSPFTLRLDLDGDGRPDTLIADDTVWTWYANKGRKGHDTGEKSKVYRDEEQGPVLLLRSGVQSIFLADMSGDGLTDLVRIRNGEVCYWPNLGYGQFGAKVTMQAAPVFQPPDIYNPLYLTLADISGTGTADLIYIGTGKIMAWLNHAGNGFGDGHAISALPSTDQYSKIAVLDFLGNGTGCIVWSSPLPQHATAPIRYIDLMGGRKPYLLENYSNGMGKTVQLDYKSSTKYYLDDKKNGIRWATKLPFPVHCVSKITTQDTISETAYTQTYKYRHGYYDRPEREFRGFGYVETLDTDMAVINGGNLDQPPVLTKTWYHTGAWLDGDILVNRYKEDYYPFEGWDDFAEVAALPLTTDWQEHREALRALKGSMLRQEVYAPDGTDKAAIPYSVTATAYKVLKLQGLPKGKRKEAGGLPPFAVFMTLQEQSVVFSCERNDEDPRVAHELVLETDEYGHVLKKAQVAYRRKAAHIDPSLPNPVKTAQAKTHITCTQHFFTNDAIDDTHYRYYRLRVPYREKSWELNPEANPLNALYTVAELLAEMDSAAEVDFSATPGAGEKRLLRHTKALFLENDAATVMAEGLIESLALPYESYTLAFTPDILTQCYGTRVNTAMLENGGYIQDGNQYWLPSGRAQYEDPEDHFYTPHIYTDPWDNNTVITFDANSYWLLPQSVTDAKGNVVSVTVYDWHTLQPLVMKDANDNVTQMLYDALGLPVAMAVKGKDNPLSPEGDSLDGLSPDDTADAALQDAFWTSPLTNAAGLIKGASWRCVYKLDSLPVHVAMIGRPEHFYPSQTPVTNDECLLQLTYTDGFGREIMQKNRCETTASNGNKPWIGTGRTIYNNKGNPVMQYEPYFSSTHQCDTAEQASADGVSPQLYYDPLDRVYRTDLPDGSFTKTEWTAWEQIVWDNNDTVLDSDWYAARIGGGMGTEEKDAAEKAAAHADTPTIIHTDTLARGFYTIQILRVTEVLEVTVLEAIHSHEVLDIQGNRLSVTDGRGLTPLAYAYNMLQAPCKQVSTDSGTQRTLPDAAGQPLYAWDTDDRLTEMVYDELRRPLQRKVTHSSVTKVPEVYVYGEGQTNDKAKNLRGQVYKIYDGAGVAETPDYDFKGNPLIQKRTYTEDATQHPDWTSIGSVNLETETYDTATEYDALNRPVKLTTPDDGETKYTYDKGGLLKTVEVENVHSLDTEIVNNIEYDAKGQRTKVQYENGTTTTYEYDEFTFRVRRIRTTRHNDSKELQDLRYWYDPVGNVTLQKDLAQQTVYFDGSVADAKNDYTYDALYRLIQAEGREHAGNNNAPDYNDNSRRGITPVPIASADTAKMRRYTQHYAYDEVGNFITMQHTVAGGTGNWTRYYTTANNSNRLQSTKIGTSGTPETYTYDNRGNIVSGFIHLQSLTYNAENRLEKVEIDANRTAYYQYDNAGQRVRKTIIDTNSNITEVRKYVGEWEVYSKSVSSTLTLERETLHISDDTGRIALIDTRTTGTGAEPAQLLRYQYSNHLGTATLELDDAGAIISYEEYFSYGSTSFQSGRSLAEVSLKRFKYCSCERDEESGLYSMGARLYICWLARWTAVDMLQSEMPTWSSYNYGFCNPVVWKDSTGMQPEEKDPPQTIQSGSTRLVWDKEIGDYTLREVVVTAQRIPGIYNTRVVEELLGNTVDNTKYGTFQVTPEMLDNIAAYKEALQKTTVSSTNSNCYTCWMYDSKNSDAFERAHELGYMPAKGSDGFGVSLSGGASGIVSSGEGNVGFYTDRNQNLGVFTGAGAGSGVSTPGLSGSLNLDFYNYNRTLNTDYINGPSLVNSVQIGIIAFSYSQSIGSNLKPNGMLNIFSISFGLKGFGVHQKINVTGYYGTKKNDQSK</sequence>
<evidence type="ECO:0000256" key="3">
    <source>
        <dbReference type="ARBA" id="ARBA00022729"/>
    </source>
</evidence>
<feature type="compositionally biased region" description="Polar residues" evidence="5">
    <location>
        <begin position="1"/>
        <end position="19"/>
    </location>
</feature>
<name>A0A6N8L6G6_9SPHI</name>
<feature type="domain" description="Insecticide toxin TcdB middle/N-terminal" evidence="7">
    <location>
        <begin position="697"/>
        <end position="856"/>
    </location>
</feature>
<feature type="domain" description="Insecticide toxin TcdB middle/C-terminal" evidence="6">
    <location>
        <begin position="899"/>
        <end position="1033"/>
    </location>
</feature>
<dbReference type="InterPro" id="IPR050708">
    <property type="entry name" value="T6SS_VgrG/RHS"/>
</dbReference>
<evidence type="ECO:0000313" key="8">
    <source>
        <dbReference type="EMBL" id="MVZ63778.1"/>
    </source>
</evidence>
<accession>A0A6N8L6G6</accession>
<gene>
    <name evidence="8" type="ORF">GQF63_17270</name>
</gene>
<evidence type="ECO:0000256" key="2">
    <source>
        <dbReference type="ARBA" id="ARBA00022525"/>
    </source>
</evidence>
<dbReference type="InterPro" id="IPR013517">
    <property type="entry name" value="FG-GAP"/>
</dbReference>
<evidence type="ECO:0000256" key="4">
    <source>
        <dbReference type="ARBA" id="ARBA00023026"/>
    </source>
</evidence>
<keyword evidence="2" id="KW-0964">Secreted</keyword>
<dbReference type="InterPro" id="IPR028994">
    <property type="entry name" value="Integrin_alpha_N"/>
</dbReference>
<dbReference type="PANTHER" id="PTHR32305">
    <property type="match status" value="1"/>
</dbReference>
<dbReference type="Pfam" id="PF12256">
    <property type="entry name" value="TcdB_toxin_midN"/>
    <property type="match status" value="1"/>
</dbReference>
<dbReference type="Gene3D" id="2.180.10.10">
    <property type="entry name" value="RHS repeat-associated core"/>
    <property type="match status" value="1"/>
</dbReference>
<dbReference type="InterPro" id="IPR022044">
    <property type="entry name" value="TcdB_toxin_mid/C"/>
</dbReference>
<reference evidence="8 9" key="1">
    <citation type="submission" date="2019-12" db="EMBL/GenBank/DDBJ databases">
        <authorList>
            <person name="Dong K."/>
        </authorList>
    </citation>
    <scope>NUCLEOTIDE SEQUENCE [LARGE SCALE GENOMIC DNA]</scope>
    <source>
        <strain evidence="8 9">JCM 31225</strain>
    </source>
</reference>
<protein>
    <recommendedName>
        <fullName evidence="10">Insecticidal toxin complex protein</fullName>
    </recommendedName>
</protein>
<dbReference type="SUPFAM" id="SSF69318">
    <property type="entry name" value="Integrin alpha N-terminal domain"/>
    <property type="match status" value="1"/>
</dbReference>
<dbReference type="PRINTS" id="PR01341">
    <property type="entry name" value="SALSPVBPROT"/>
</dbReference>
<dbReference type="Pfam" id="PF12255">
    <property type="entry name" value="TcdB_toxin_midC"/>
    <property type="match status" value="1"/>
</dbReference>
<dbReference type="InterPro" id="IPR022045">
    <property type="entry name" value="TcdB_toxin_mid/N"/>
</dbReference>
<keyword evidence="4" id="KW-0843">Virulence</keyword>
<dbReference type="EMBL" id="WSQA01000015">
    <property type="protein sequence ID" value="MVZ63778.1"/>
    <property type="molecule type" value="Genomic_DNA"/>
</dbReference>
<evidence type="ECO:0000259" key="6">
    <source>
        <dbReference type="Pfam" id="PF12255"/>
    </source>
</evidence>